<dbReference type="GO" id="GO:0009007">
    <property type="term" value="F:site-specific DNA-methyltransferase (adenine-specific) activity"/>
    <property type="evidence" value="ECO:0007669"/>
    <property type="project" value="UniProtKB-EC"/>
</dbReference>
<evidence type="ECO:0000259" key="8">
    <source>
        <dbReference type="Pfam" id="PF02384"/>
    </source>
</evidence>
<dbReference type="PANTHER" id="PTHR42933">
    <property type="entry name" value="SLR6095 PROTEIN"/>
    <property type="match status" value="1"/>
</dbReference>
<evidence type="ECO:0000256" key="7">
    <source>
        <dbReference type="SAM" id="Coils"/>
    </source>
</evidence>
<keyword evidence="10" id="KW-1185">Reference proteome</keyword>
<dbReference type="SUPFAM" id="SSF53335">
    <property type="entry name" value="S-adenosyl-L-methionine-dependent methyltransferases"/>
    <property type="match status" value="1"/>
</dbReference>
<keyword evidence="3 9" id="KW-0808">Transferase</keyword>
<dbReference type="InterPro" id="IPR004546">
    <property type="entry name" value="Restrct_endonuc_T1M"/>
</dbReference>
<dbReference type="EC" id="2.1.1.72" evidence="1"/>
<comment type="catalytic activity">
    <reaction evidence="6">
        <text>a 2'-deoxyadenosine in DNA + S-adenosyl-L-methionine = an N(6)-methyl-2'-deoxyadenosine in DNA + S-adenosyl-L-homocysteine + H(+)</text>
        <dbReference type="Rhea" id="RHEA:15197"/>
        <dbReference type="Rhea" id="RHEA-COMP:12418"/>
        <dbReference type="Rhea" id="RHEA-COMP:12419"/>
        <dbReference type="ChEBI" id="CHEBI:15378"/>
        <dbReference type="ChEBI" id="CHEBI:57856"/>
        <dbReference type="ChEBI" id="CHEBI:59789"/>
        <dbReference type="ChEBI" id="CHEBI:90615"/>
        <dbReference type="ChEBI" id="CHEBI:90616"/>
        <dbReference type="EC" id="2.1.1.72"/>
    </reaction>
</comment>
<accession>A0ABS3GWG4</accession>
<evidence type="ECO:0000256" key="6">
    <source>
        <dbReference type="ARBA" id="ARBA00047942"/>
    </source>
</evidence>
<dbReference type="GO" id="GO:0032259">
    <property type="term" value="P:methylation"/>
    <property type="evidence" value="ECO:0007669"/>
    <property type="project" value="UniProtKB-KW"/>
</dbReference>
<keyword evidence="5" id="KW-0680">Restriction system</keyword>
<evidence type="ECO:0000256" key="4">
    <source>
        <dbReference type="ARBA" id="ARBA00022691"/>
    </source>
</evidence>
<dbReference type="InterPro" id="IPR003356">
    <property type="entry name" value="DNA_methylase_A-5"/>
</dbReference>
<keyword evidence="7" id="KW-0175">Coiled coil</keyword>
<evidence type="ECO:0000256" key="5">
    <source>
        <dbReference type="ARBA" id="ARBA00022747"/>
    </source>
</evidence>
<keyword evidence="4" id="KW-0949">S-adenosyl-L-methionine</keyword>
<dbReference type="RefSeq" id="WP_207111705.1">
    <property type="nucleotide sequence ID" value="NZ_JAFLWD010000009.1"/>
</dbReference>
<proteinExistence type="predicted"/>
<keyword evidence="2 9" id="KW-0489">Methyltransferase</keyword>
<evidence type="ECO:0000313" key="9">
    <source>
        <dbReference type="EMBL" id="MBO0439618.1"/>
    </source>
</evidence>
<comment type="caution">
    <text evidence="9">The sequence shown here is derived from an EMBL/GenBank/DDBJ whole genome shotgun (WGS) entry which is preliminary data.</text>
</comment>
<dbReference type="PANTHER" id="PTHR42933:SF1">
    <property type="entry name" value="SITE-SPECIFIC DNA-METHYLTRANSFERASE (ADENINE-SPECIFIC)"/>
    <property type="match status" value="1"/>
</dbReference>
<dbReference type="CDD" id="cd02440">
    <property type="entry name" value="AdoMet_MTases"/>
    <property type="match status" value="1"/>
</dbReference>
<evidence type="ECO:0000256" key="3">
    <source>
        <dbReference type="ARBA" id="ARBA00022679"/>
    </source>
</evidence>
<dbReference type="Pfam" id="PF02384">
    <property type="entry name" value="N6_Mtase"/>
    <property type="match status" value="1"/>
</dbReference>
<dbReference type="NCBIfam" id="TIGR00497">
    <property type="entry name" value="hsdM"/>
    <property type="match status" value="1"/>
</dbReference>
<dbReference type="Gene3D" id="3.40.50.150">
    <property type="entry name" value="Vaccinia Virus protein VP39"/>
    <property type="match status" value="1"/>
</dbReference>
<gene>
    <name evidence="9" type="ORF">JZO69_04560</name>
</gene>
<dbReference type="InterPro" id="IPR029063">
    <property type="entry name" value="SAM-dependent_MTases_sf"/>
</dbReference>
<evidence type="ECO:0000256" key="1">
    <source>
        <dbReference type="ARBA" id="ARBA00011900"/>
    </source>
</evidence>
<dbReference type="InterPro" id="IPR051537">
    <property type="entry name" value="DNA_Adenine_Mtase"/>
</dbReference>
<name>A0ABS3GWG4_9ENTE</name>
<organism evidence="9 10">
    <name type="scientific">Candidatus Enterococcus ikei</name>
    <dbReference type="NCBI Taxonomy" id="2815326"/>
    <lineage>
        <taxon>Bacteria</taxon>
        <taxon>Bacillati</taxon>
        <taxon>Bacillota</taxon>
        <taxon>Bacilli</taxon>
        <taxon>Lactobacillales</taxon>
        <taxon>Enterococcaceae</taxon>
        <taxon>Enterococcus</taxon>
    </lineage>
</organism>
<dbReference type="EMBL" id="JAFLWD010000009">
    <property type="protein sequence ID" value="MBO0439618.1"/>
    <property type="molecule type" value="Genomic_DNA"/>
</dbReference>
<sequence>MKHTYERFVELINDSNDKRAYTEFILELFCYCVMSDKVQILNKNNFDNVDQKFTEQIDYYIEQEYLFNTLVNGWETKRTNLSEQFDEAFTNFSSNKLNEQYLSLFKTNLKYIDRENIVVHAALLIEDIYSNGGLEEIQQVFNQLLNFYIENDVVKTDTYAPSEITALLTQIVIKDKQQPENVYDPSCGSGNFLVSVAQKYPEIKVYGQEKNLTQYRLSMMNLIINDVTNFDLRLGDALEEDIFSQEQFDISIANPPYSTSWSGEWMKQFEPFHTLSPKSKADYAFVQQMLYHLKESGTMAIMLPLGALFRSGNEQRIRKELVDELNYLDAVIQLPENLFFSTAISTCILIARKNRKREENVLFIDASNEFEKGRSRNLLNKQHVEHIIETYRDRKSENKFSYLATLEEIASKDYDLSLSRYVDRFEESKELNLKKLEDEISKVDSEIIRIEQQIKNYYKILEGKR</sequence>
<evidence type="ECO:0000256" key="2">
    <source>
        <dbReference type="ARBA" id="ARBA00022603"/>
    </source>
</evidence>
<protein>
    <recommendedName>
        <fullName evidence="1">site-specific DNA-methyltransferase (adenine-specific)</fullName>
        <ecNumber evidence="1">2.1.1.72</ecNumber>
    </recommendedName>
</protein>
<feature type="coiled-coil region" evidence="7">
    <location>
        <begin position="426"/>
        <end position="453"/>
    </location>
</feature>
<evidence type="ECO:0000313" key="10">
    <source>
        <dbReference type="Proteomes" id="UP000664632"/>
    </source>
</evidence>
<dbReference type="Proteomes" id="UP000664632">
    <property type="component" value="Unassembled WGS sequence"/>
</dbReference>
<dbReference type="PRINTS" id="PR00507">
    <property type="entry name" value="N12N6MTFRASE"/>
</dbReference>
<reference evidence="9 10" key="1">
    <citation type="submission" date="2021-03" db="EMBL/GenBank/DDBJ databases">
        <title>Enterococcal diversity collection.</title>
        <authorList>
            <person name="Gilmore M.S."/>
            <person name="Schwartzman J."/>
            <person name="Van Tyne D."/>
            <person name="Martin M."/>
            <person name="Earl A.M."/>
            <person name="Manson A.L."/>
            <person name="Straub T."/>
            <person name="Salamzade R."/>
            <person name="Saavedra J."/>
            <person name="Lebreton F."/>
            <person name="Prichula J."/>
            <person name="Schaufler K."/>
            <person name="Gaca A."/>
            <person name="Sgardioli B."/>
            <person name="Wagenaar J."/>
            <person name="Strong T."/>
        </authorList>
    </citation>
    <scope>NUCLEOTIDE SEQUENCE [LARGE SCALE GENOMIC DNA]</scope>
    <source>
        <strain evidence="9 10">DIV0869a</strain>
    </source>
</reference>
<feature type="domain" description="DNA methylase adenine-specific" evidence="8">
    <location>
        <begin position="139"/>
        <end position="429"/>
    </location>
</feature>